<evidence type="ECO:0000313" key="3">
    <source>
        <dbReference type="Proteomes" id="UP001596368"/>
    </source>
</evidence>
<dbReference type="EMBL" id="JBHSZG010000008">
    <property type="protein sequence ID" value="MFC7137978.1"/>
    <property type="molecule type" value="Genomic_DNA"/>
</dbReference>
<protein>
    <submittedName>
        <fullName evidence="2">Uncharacterized protein</fullName>
    </submittedName>
</protein>
<organism evidence="2 3">
    <name type="scientific">Halobaculum litoreum</name>
    <dbReference type="NCBI Taxonomy" id="3031998"/>
    <lineage>
        <taxon>Archaea</taxon>
        <taxon>Methanobacteriati</taxon>
        <taxon>Methanobacteriota</taxon>
        <taxon>Stenosarchaea group</taxon>
        <taxon>Halobacteria</taxon>
        <taxon>Halobacteriales</taxon>
        <taxon>Haloferacaceae</taxon>
        <taxon>Halobaculum</taxon>
    </lineage>
</organism>
<name>A0ABD5XSA5_9EURY</name>
<comment type="caution">
    <text evidence="2">The sequence shown here is derived from an EMBL/GenBank/DDBJ whole genome shotgun (WGS) entry which is preliminary data.</text>
</comment>
<dbReference type="Proteomes" id="UP001596368">
    <property type="component" value="Unassembled WGS sequence"/>
</dbReference>
<dbReference type="AlphaFoldDB" id="A0ABD5XSA5"/>
<accession>A0ABD5XSA5</accession>
<feature type="region of interest" description="Disordered" evidence="1">
    <location>
        <begin position="87"/>
        <end position="107"/>
    </location>
</feature>
<keyword evidence="3" id="KW-1185">Reference proteome</keyword>
<sequence>MIDVEDPPGGMQTFLEAYLEEVPNLTGEGFDTPEEYRSKCPTRTDLEMVTDFNYSQVSYRFKVFYDQEFFDLHYEFVGRGTPRKHYYPKEAAQTVRSDPRTDARPVR</sequence>
<reference evidence="2 3" key="1">
    <citation type="journal article" date="2019" name="Int. J. Syst. Evol. Microbiol.">
        <title>The Global Catalogue of Microorganisms (GCM) 10K type strain sequencing project: providing services to taxonomists for standard genome sequencing and annotation.</title>
        <authorList>
            <consortium name="The Broad Institute Genomics Platform"/>
            <consortium name="The Broad Institute Genome Sequencing Center for Infectious Disease"/>
            <person name="Wu L."/>
            <person name="Ma J."/>
        </authorList>
    </citation>
    <scope>NUCLEOTIDE SEQUENCE [LARGE SCALE GENOMIC DNA]</scope>
    <source>
        <strain evidence="2 3">DT92</strain>
    </source>
</reference>
<evidence type="ECO:0000256" key="1">
    <source>
        <dbReference type="SAM" id="MobiDB-lite"/>
    </source>
</evidence>
<feature type="compositionally biased region" description="Basic and acidic residues" evidence="1">
    <location>
        <begin position="97"/>
        <end position="107"/>
    </location>
</feature>
<evidence type="ECO:0000313" key="2">
    <source>
        <dbReference type="EMBL" id="MFC7137978.1"/>
    </source>
</evidence>
<proteinExistence type="predicted"/>
<gene>
    <name evidence="2" type="ORF">ACFQRB_19050</name>
</gene>